<dbReference type="InterPro" id="IPR051692">
    <property type="entry name" value="OMP-like"/>
</dbReference>
<dbReference type="OrthoDB" id="9815357at2"/>
<keyword evidence="2 5" id="KW-0732">Signal</keyword>
<dbReference type="InterPro" id="IPR027385">
    <property type="entry name" value="Beta-barrel_OMP"/>
</dbReference>
<sequence length="306" mass="32628">MRSIIAAALAGATLVATPVLAQDGTYSAPADAPMATTADTSTTMAETTADAPFAGIYAGGSFGFAAQPNDAGSSILFDRNLDGRFGDTVTLANTGANAFSPGFCNGRATGNISPAIGGRGCRKDKDGIEYYGRLGIDSQQGNIVFGVVGEFGKPEIRDSVTAFSTTPAFYTMNRTVDWEASIRGRIGFAVDTTLFYGAFGPGYAKIDRSFQTGNLVNAFAGRGDRQQWGITGGGGIEQKIGKNFSIGLEYMYHQYQDDDYRIDVTRGSAPLNNPFVLAPNTTGTTFRRSDDMFRWHSMRVTAGFRF</sequence>
<evidence type="ECO:0000256" key="2">
    <source>
        <dbReference type="ARBA" id="ARBA00022729"/>
    </source>
</evidence>
<feature type="domain" description="Outer membrane protein beta-barrel" evidence="6">
    <location>
        <begin position="44"/>
        <end position="261"/>
    </location>
</feature>
<dbReference type="PANTHER" id="PTHR34001:SF3">
    <property type="entry name" value="BLL7405 PROTEIN"/>
    <property type="match status" value="1"/>
</dbReference>
<keyword evidence="3" id="KW-0472">Membrane</keyword>
<feature type="chain" id="PRO_5011544454" evidence="5">
    <location>
        <begin position="22"/>
        <end position="306"/>
    </location>
</feature>
<dbReference type="EMBL" id="FOXP01000011">
    <property type="protein sequence ID" value="SFP94243.1"/>
    <property type="molecule type" value="Genomic_DNA"/>
</dbReference>
<name>A0A1I5UG40_9SPHN</name>
<feature type="signal peptide" evidence="5">
    <location>
        <begin position="1"/>
        <end position="21"/>
    </location>
</feature>
<dbReference type="InterPro" id="IPR011250">
    <property type="entry name" value="OMP/PagP_B-barrel"/>
</dbReference>
<dbReference type="Proteomes" id="UP000199586">
    <property type="component" value="Unassembled WGS sequence"/>
</dbReference>
<dbReference type="PANTHER" id="PTHR34001">
    <property type="entry name" value="BLL7405 PROTEIN"/>
    <property type="match status" value="1"/>
</dbReference>
<keyword evidence="8" id="KW-1185">Reference proteome</keyword>
<comment type="similarity">
    <text evidence="4">Belongs to the Omp25/RopB family.</text>
</comment>
<dbReference type="Pfam" id="PF13505">
    <property type="entry name" value="OMP_b-brl"/>
    <property type="match status" value="1"/>
</dbReference>
<dbReference type="RefSeq" id="WP_093334286.1">
    <property type="nucleotide sequence ID" value="NZ_FOXP01000011.1"/>
</dbReference>
<organism evidence="7 8">
    <name type="scientific">Sphingomonas rubra</name>
    <dbReference type="NCBI Taxonomy" id="634430"/>
    <lineage>
        <taxon>Bacteria</taxon>
        <taxon>Pseudomonadati</taxon>
        <taxon>Pseudomonadota</taxon>
        <taxon>Alphaproteobacteria</taxon>
        <taxon>Sphingomonadales</taxon>
        <taxon>Sphingomonadaceae</taxon>
        <taxon>Sphingomonas</taxon>
    </lineage>
</organism>
<evidence type="ECO:0000259" key="6">
    <source>
        <dbReference type="Pfam" id="PF13505"/>
    </source>
</evidence>
<evidence type="ECO:0000256" key="3">
    <source>
        <dbReference type="ARBA" id="ARBA00023136"/>
    </source>
</evidence>
<gene>
    <name evidence="7" type="ORF">SAMN04488241_111157</name>
</gene>
<protein>
    <submittedName>
        <fullName evidence="7">Outer membrane immunogenic protein</fullName>
    </submittedName>
</protein>
<evidence type="ECO:0000256" key="1">
    <source>
        <dbReference type="ARBA" id="ARBA00004370"/>
    </source>
</evidence>
<dbReference type="AlphaFoldDB" id="A0A1I5UG40"/>
<dbReference type="SUPFAM" id="SSF56925">
    <property type="entry name" value="OMPA-like"/>
    <property type="match status" value="1"/>
</dbReference>
<evidence type="ECO:0000313" key="8">
    <source>
        <dbReference type="Proteomes" id="UP000199586"/>
    </source>
</evidence>
<comment type="subcellular location">
    <subcellularLocation>
        <location evidence="1">Membrane</location>
    </subcellularLocation>
</comment>
<evidence type="ECO:0000256" key="4">
    <source>
        <dbReference type="ARBA" id="ARBA00038306"/>
    </source>
</evidence>
<reference evidence="7 8" key="1">
    <citation type="submission" date="2016-10" db="EMBL/GenBank/DDBJ databases">
        <authorList>
            <person name="de Groot N.N."/>
        </authorList>
    </citation>
    <scope>NUCLEOTIDE SEQUENCE [LARGE SCALE GENOMIC DNA]</scope>
    <source>
        <strain evidence="7 8">CGMCC 1.9113</strain>
    </source>
</reference>
<evidence type="ECO:0000313" key="7">
    <source>
        <dbReference type="EMBL" id="SFP94243.1"/>
    </source>
</evidence>
<evidence type="ECO:0000256" key="5">
    <source>
        <dbReference type="SAM" id="SignalP"/>
    </source>
</evidence>
<accession>A0A1I5UG40</accession>
<dbReference type="Gene3D" id="2.40.160.20">
    <property type="match status" value="1"/>
</dbReference>
<dbReference type="STRING" id="634430.SAMN04488241_111157"/>
<proteinExistence type="inferred from homology"/>